<keyword evidence="1" id="KW-0732">Signal</keyword>
<feature type="domain" description="Phytase-like" evidence="2">
    <location>
        <begin position="46"/>
        <end position="344"/>
    </location>
</feature>
<name>A0A2P9HQ48_9HYPH</name>
<evidence type="ECO:0000313" key="4">
    <source>
        <dbReference type="Proteomes" id="UP000246073"/>
    </source>
</evidence>
<dbReference type="Proteomes" id="UP000246073">
    <property type="component" value="Unassembled WGS sequence"/>
</dbReference>
<dbReference type="EMBL" id="OOFM01000005">
    <property type="protein sequence ID" value="SPL66192.1"/>
    <property type="molecule type" value="Genomic_DNA"/>
</dbReference>
<dbReference type="RefSeq" id="WP_109370297.1">
    <property type="nucleotide sequence ID" value="NZ_OOFM01000005.1"/>
</dbReference>
<dbReference type="PANTHER" id="PTHR37957">
    <property type="entry name" value="BLR7070 PROTEIN"/>
    <property type="match status" value="1"/>
</dbReference>
<dbReference type="SUPFAM" id="SSF101898">
    <property type="entry name" value="NHL repeat"/>
    <property type="match status" value="1"/>
</dbReference>
<organism evidence="3 4">
    <name type="scientific">Ochrobactrum soli</name>
    <dbReference type="NCBI Taxonomy" id="2448455"/>
    <lineage>
        <taxon>Bacteria</taxon>
        <taxon>Pseudomonadati</taxon>
        <taxon>Pseudomonadota</taxon>
        <taxon>Alphaproteobacteria</taxon>
        <taxon>Hyphomicrobiales</taxon>
        <taxon>Brucellaceae</taxon>
        <taxon>Brucella/Ochrobactrum group</taxon>
        <taxon>Ochrobactrum</taxon>
    </lineage>
</organism>
<feature type="chain" id="PRO_5015180518" description="Phytase-like domain-containing protein" evidence="1">
    <location>
        <begin position="23"/>
        <end position="362"/>
    </location>
</feature>
<reference evidence="4" key="1">
    <citation type="submission" date="2017-12" db="EMBL/GenBank/DDBJ databases">
        <authorList>
            <person name="Diaz M."/>
        </authorList>
    </citation>
    <scope>NUCLEOTIDE SEQUENCE [LARGE SCALE GENOMIC DNA]</scope>
    <source>
        <strain evidence="4">FI11154</strain>
    </source>
</reference>
<evidence type="ECO:0000256" key="1">
    <source>
        <dbReference type="SAM" id="SignalP"/>
    </source>
</evidence>
<protein>
    <recommendedName>
        <fullName evidence="2">Phytase-like domain-containing protein</fullName>
    </recommendedName>
</protein>
<proteinExistence type="predicted"/>
<evidence type="ECO:0000313" key="3">
    <source>
        <dbReference type="EMBL" id="SPL66192.1"/>
    </source>
</evidence>
<sequence length="362" mass="39408">MKSPLFVAAFCAVVSLTSAAFAQDFKMPVLLGEIVLPTGLQIKGVEFGGVSGLDYDAAQDIYYAISDDRSEKASARFYTLRIVADEKGLHSVDILSTVTLLNADGKPFANKDVDPESIRYHAGTGTQFWTSEGDRNGKPAVRESRIDGSLIREFALPDYYIPNADGTRGIRNNLSFESLTFSPDGKTLLVGLENALLQDGDKATLEKGSRARILAFDILSGGVKAEYAYDTGPIFTKATKLPYWNDNGMSEFLAWGDDLLTVERSYAHGVGNEINFYRARFAGATDVSGMATLKDVSLTPMAKEAVLRLGEGDFGLDIDNIESVSWGPTIGGHKTVVIASDNNFNPEQFTQFVMFQLNAEEN</sequence>
<gene>
    <name evidence="3" type="ORF">OHAE_2059</name>
</gene>
<dbReference type="InterPro" id="IPR027372">
    <property type="entry name" value="Phytase-like_dom"/>
</dbReference>
<accession>A0A2P9HQ48</accession>
<dbReference type="AlphaFoldDB" id="A0A2P9HQ48"/>
<feature type="signal peptide" evidence="1">
    <location>
        <begin position="1"/>
        <end position="22"/>
    </location>
</feature>
<dbReference type="PANTHER" id="PTHR37957:SF1">
    <property type="entry name" value="PHYTASE-LIKE DOMAIN-CONTAINING PROTEIN"/>
    <property type="match status" value="1"/>
</dbReference>
<dbReference type="Pfam" id="PF13449">
    <property type="entry name" value="Phytase-like"/>
    <property type="match status" value="1"/>
</dbReference>
<evidence type="ECO:0000259" key="2">
    <source>
        <dbReference type="Pfam" id="PF13449"/>
    </source>
</evidence>